<name>X6NGV3_RETFI</name>
<evidence type="ECO:0000313" key="1">
    <source>
        <dbReference type="EMBL" id="ETO24934.1"/>
    </source>
</evidence>
<gene>
    <name evidence="1" type="ORF">RFI_12214</name>
</gene>
<accession>X6NGV3</accession>
<comment type="caution">
    <text evidence="1">The sequence shown here is derived from an EMBL/GenBank/DDBJ whole genome shotgun (WGS) entry which is preliminary data.</text>
</comment>
<dbReference type="Proteomes" id="UP000023152">
    <property type="component" value="Unassembled WGS sequence"/>
</dbReference>
<sequence length="152" mass="18207">MTRLKWYENILLQIEEPAYIDSPFDQRFAEFCRHCRHFVGSHKGNIRDYFELFREYQMLDESDKELTTKLLYRRIICPVCFRPLGPRSKYFRWQVILETTDALINADIDLEYIDFEYKASVREVLMKNNDASTDSSLAIEEAVLEDEMEPED</sequence>
<proteinExistence type="predicted"/>
<reference evidence="1 2" key="1">
    <citation type="journal article" date="2013" name="Curr. Biol.">
        <title>The Genome of the Foraminiferan Reticulomyxa filosa.</title>
        <authorList>
            <person name="Glockner G."/>
            <person name="Hulsmann N."/>
            <person name="Schleicher M."/>
            <person name="Noegel A.A."/>
            <person name="Eichinger L."/>
            <person name="Gallinger C."/>
            <person name="Pawlowski J."/>
            <person name="Sierra R."/>
            <person name="Euteneuer U."/>
            <person name="Pillet L."/>
            <person name="Moustafa A."/>
            <person name="Platzer M."/>
            <person name="Groth M."/>
            <person name="Szafranski K."/>
            <person name="Schliwa M."/>
        </authorList>
    </citation>
    <scope>NUCLEOTIDE SEQUENCE [LARGE SCALE GENOMIC DNA]</scope>
</reference>
<evidence type="ECO:0000313" key="2">
    <source>
        <dbReference type="Proteomes" id="UP000023152"/>
    </source>
</evidence>
<dbReference type="AlphaFoldDB" id="X6NGV3"/>
<organism evidence="1 2">
    <name type="scientific">Reticulomyxa filosa</name>
    <dbReference type="NCBI Taxonomy" id="46433"/>
    <lineage>
        <taxon>Eukaryota</taxon>
        <taxon>Sar</taxon>
        <taxon>Rhizaria</taxon>
        <taxon>Retaria</taxon>
        <taxon>Foraminifera</taxon>
        <taxon>Monothalamids</taxon>
        <taxon>Reticulomyxidae</taxon>
        <taxon>Reticulomyxa</taxon>
    </lineage>
</organism>
<keyword evidence="2" id="KW-1185">Reference proteome</keyword>
<dbReference type="EMBL" id="ASPP01008853">
    <property type="protein sequence ID" value="ETO24934.1"/>
    <property type="molecule type" value="Genomic_DNA"/>
</dbReference>
<protein>
    <submittedName>
        <fullName evidence="1">Uncharacterized protein</fullName>
    </submittedName>
</protein>